<gene>
    <name evidence="1" type="ORF">FUT82_12535</name>
</gene>
<dbReference type="Proteomes" id="UP000323594">
    <property type="component" value="Chromosome"/>
</dbReference>
<dbReference type="RefSeq" id="WP_148879114.1">
    <property type="nucleotide sequence ID" value="NZ_CP042813.1"/>
</dbReference>
<accession>A0AAE6IVN5</accession>
<dbReference type="EMBL" id="CP042817">
    <property type="protein sequence ID" value="QEJ98740.1"/>
    <property type="molecule type" value="Genomic_DNA"/>
</dbReference>
<name>A0AAE6IVN5_TREPH</name>
<reference evidence="1 2" key="1">
    <citation type="submission" date="2019-08" db="EMBL/GenBank/DDBJ databases">
        <authorList>
            <person name="Kuhnert P."/>
        </authorList>
    </citation>
    <scope>NUCLEOTIDE SEQUENCE [LARGE SCALE GENOMIC DNA]</scope>
    <source>
        <strain evidence="1 2">B36.5</strain>
    </source>
</reference>
<organism evidence="1 2">
    <name type="scientific">Treponema phagedenis</name>
    <dbReference type="NCBI Taxonomy" id="162"/>
    <lineage>
        <taxon>Bacteria</taxon>
        <taxon>Pseudomonadati</taxon>
        <taxon>Spirochaetota</taxon>
        <taxon>Spirochaetia</taxon>
        <taxon>Spirochaetales</taxon>
        <taxon>Treponemataceae</taxon>
        <taxon>Treponema</taxon>
    </lineage>
</organism>
<sequence length="158" mass="17637">MISILKQNSEGLNANIRATGCFFVSCLAIAQRKAGKELSKAQYNALYKKAHSFGFMKNGYMITSDKVINLAFAELGVHKKAFEVGTNSDGFYGWVQKNKNYQKVDACIQKIKQPAGSTYPFHFRVTDKTGGLLFDPYSPEVKSAGSVHIIWYCIKDFS</sequence>
<evidence type="ECO:0000313" key="2">
    <source>
        <dbReference type="Proteomes" id="UP000323594"/>
    </source>
</evidence>
<protein>
    <submittedName>
        <fullName evidence="1">Uncharacterized protein</fullName>
    </submittedName>
</protein>
<evidence type="ECO:0000313" key="1">
    <source>
        <dbReference type="EMBL" id="QEJ98740.1"/>
    </source>
</evidence>
<dbReference type="AlphaFoldDB" id="A0AAE6IVN5"/>
<proteinExistence type="predicted"/>